<evidence type="ECO:0000256" key="2">
    <source>
        <dbReference type="ARBA" id="ARBA00022692"/>
    </source>
</evidence>
<dbReference type="PANTHER" id="PTHR12265:SF30">
    <property type="entry name" value="TRANSMEMBRANE PROTEIN 53"/>
    <property type="match status" value="1"/>
</dbReference>
<comment type="similarity">
    <text evidence="1">Belongs to the TMEM53 family.</text>
</comment>
<dbReference type="Proteomes" id="UP001244341">
    <property type="component" value="Chromosome 1b"/>
</dbReference>
<gene>
    <name evidence="8" type="ORF">OEZ85_007560</name>
</gene>
<evidence type="ECO:0000256" key="7">
    <source>
        <dbReference type="SAM" id="MobiDB-lite"/>
    </source>
</evidence>
<keyword evidence="5" id="KW-0539">Nucleus</keyword>
<reference evidence="8 9" key="1">
    <citation type="submission" date="2023-05" db="EMBL/GenBank/DDBJ databases">
        <title>A 100% complete, gapless, phased diploid assembly of the Scenedesmus obliquus UTEX 3031 genome.</title>
        <authorList>
            <person name="Biondi T.C."/>
            <person name="Hanschen E.R."/>
            <person name="Kwon T."/>
            <person name="Eng W."/>
            <person name="Kruse C.P.S."/>
            <person name="Koehler S.I."/>
            <person name="Kunde Y."/>
            <person name="Gleasner C.D."/>
            <person name="You Mak K.T."/>
            <person name="Polle J."/>
            <person name="Hovde B.T."/>
            <person name="Starkenburg S.R."/>
        </authorList>
    </citation>
    <scope>NUCLEOTIDE SEQUENCE [LARGE SCALE GENOMIC DNA]</scope>
    <source>
        <strain evidence="8 9">DOE0152z</strain>
    </source>
</reference>
<dbReference type="PANTHER" id="PTHR12265">
    <property type="entry name" value="TRANSMEMBRANE PROTEIN 53"/>
    <property type="match status" value="1"/>
</dbReference>
<feature type="region of interest" description="Disordered" evidence="7">
    <location>
        <begin position="300"/>
        <end position="324"/>
    </location>
</feature>
<evidence type="ECO:0000313" key="9">
    <source>
        <dbReference type="Proteomes" id="UP001244341"/>
    </source>
</evidence>
<keyword evidence="4" id="KW-0472">Membrane</keyword>
<feature type="compositionally biased region" description="Low complexity" evidence="7">
    <location>
        <begin position="300"/>
        <end position="313"/>
    </location>
</feature>
<dbReference type="Pfam" id="PF05705">
    <property type="entry name" value="DUF829"/>
    <property type="match status" value="1"/>
</dbReference>
<evidence type="ECO:0000256" key="1">
    <source>
        <dbReference type="ARBA" id="ARBA00007387"/>
    </source>
</evidence>
<evidence type="ECO:0000256" key="4">
    <source>
        <dbReference type="ARBA" id="ARBA00023136"/>
    </source>
</evidence>
<evidence type="ECO:0000256" key="6">
    <source>
        <dbReference type="ARBA" id="ARBA00034303"/>
    </source>
</evidence>
<dbReference type="EMBL" id="CP126208">
    <property type="protein sequence ID" value="WIA08097.1"/>
    <property type="molecule type" value="Genomic_DNA"/>
</dbReference>
<proteinExistence type="inferred from homology"/>
<feature type="region of interest" description="Disordered" evidence="7">
    <location>
        <begin position="1"/>
        <end position="34"/>
    </location>
</feature>
<dbReference type="SUPFAM" id="SSF53474">
    <property type="entry name" value="alpha/beta-Hydrolases"/>
    <property type="match status" value="1"/>
</dbReference>
<dbReference type="Gene3D" id="3.40.50.1820">
    <property type="entry name" value="alpha/beta hydrolase"/>
    <property type="match status" value="1"/>
</dbReference>
<accession>A0ABY8TGL4</accession>
<evidence type="ECO:0000313" key="8">
    <source>
        <dbReference type="EMBL" id="WIA08097.1"/>
    </source>
</evidence>
<feature type="compositionally biased region" description="Low complexity" evidence="7">
    <location>
        <begin position="23"/>
        <end position="34"/>
    </location>
</feature>
<dbReference type="InterPro" id="IPR029058">
    <property type="entry name" value="AB_hydrolase_fold"/>
</dbReference>
<dbReference type="InterPro" id="IPR008547">
    <property type="entry name" value="DUF829_TMEM53"/>
</dbReference>
<comment type="subcellular location">
    <subcellularLocation>
        <location evidence="6">Nucleus outer membrane</location>
        <topology evidence="6">Single-pass membrane protein</topology>
    </subcellularLocation>
</comment>
<protein>
    <submittedName>
        <fullName evidence="8">Uncharacterized protein</fullName>
    </submittedName>
</protein>
<sequence length="324" mass="35499">MPRPLTSGATRASGLISKHSSSSRRGSQRGRSTTTRAYAAVSSVVDESSDPIIVAASWLGAKQRPFSKYKQLWQSLGFHSIISARPPMSSIMVPAAGQLLAAKFTHRLLQTAQQRPNAPILVHLFSGGGFIFMGWVFQILSELEPYNAAAADVRSRIRGVIFDSSPADVTADVSSRALVAAALGRPAEGIEDELGWLVKPTAAVVEGYLKLPFIRTSLLGMEQSWLQQAPACPKLFLYSEADVLIQPGVVEGFMAEQQAAGSQTYCYKWSDSAHVDHYRKYPEEYKQQLARFVQQVLPEQQQQQQHQQQQQGLQLGGAGADERV</sequence>
<keyword evidence="3" id="KW-1133">Transmembrane helix</keyword>
<evidence type="ECO:0000256" key="5">
    <source>
        <dbReference type="ARBA" id="ARBA00023242"/>
    </source>
</evidence>
<keyword evidence="9" id="KW-1185">Reference proteome</keyword>
<organism evidence="8 9">
    <name type="scientific">Tetradesmus obliquus</name>
    <name type="common">Green alga</name>
    <name type="synonym">Acutodesmus obliquus</name>
    <dbReference type="NCBI Taxonomy" id="3088"/>
    <lineage>
        <taxon>Eukaryota</taxon>
        <taxon>Viridiplantae</taxon>
        <taxon>Chlorophyta</taxon>
        <taxon>core chlorophytes</taxon>
        <taxon>Chlorophyceae</taxon>
        <taxon>CS clade</taxon>
        <taxon>Sphaeropleales</taxon>
        <taxon>Scenedesmaceae</taxon>
        <taxon>Tetradesmus</taxon>
    </lineage>
</organism>
<name>A0ABY8TGL4_TETOB</name>
<feature type="compositionally biased region" description="Gly residues" evidence="7">
    <location>
        <begin position="314"/>
        <end position="324"/>
    </location>
</feature>
<keyword evidence="2" id="KW-0812">Transmembrane</keyword>
<evidence type="ECO:0000256" key="3">
    <source>
        <dbReference type="ARBA" id="ARBA00022989"/>
    </source>
</evidence>